<name>A0ABT1BY23_9BACT</name>
<dbReference type="EMBL" id="JAMXLY010000034">
    <property type="protein sequence ID" value="MCO6025972.1"/>
    <property type="molecule type" value="Genomic_DNA"/>
</dbReference>
<reference evidence="2 3" key="1">
    <citation type="submission" date="2022-06" db="EMBL/GenBank/DDBJ databases">
        <title>A taxonomic note on the genus Prevotella: Description of four novel genera and emended description of the genera Hallella and Xylanibacter.</title>
        <authorList>
            <person name="Hitch T.C.A."/>
        </authorList>
    </citation>
    <scope>NUCLEOTIDE SEQUENCE [LARGE SCALE GENOMIC DNA]</scope>
    <source>
        <strain evidence="2 3">DSM 100619</strain>
    </source>
</reference>
<evidence type="ECO:0000259" key="1">
    <source>
        <dbReference type="Pfam" id="PF13546"/>
    </source>
</evidence>
<accession>A0ABT1BY23</accession>
<protein>
    <submittedName>
        <fullName evidence="2">Transposase</fullName>
    </submittedName>
</protein>
<comment type="caution">
    <text evidence="2">The sequence shown here is derived from an EMBL/GenBank/DDBJ whole genome shotgun (WGS) entry which is preliminary data.</text>
</comment>
<proteinExistence type="predicted"/>
<sequence>MHTKITNFHELSKLLSVKNNVEEDIMTYFVHFSLGHLLHRLSLEKQGGISAVQLILSLCLFRINGESIHSIYKKSFYDLLDTGKNCYYRMMSRSSMDWRRLLLGIGMRFESIVRREKAEAEHSSTCFIIDDTTLEKLGMAMERISKVFDHVASRCVLGYKLLLLAYFDGKSTLPIDFSLHREKGRKGDYGLKASDRRKQFCKCRDKDAPDCRRLQESDMEKPSVAIEMLRRAWKYGYRARYVLCDSWFTSEKLIAAVRSIGNGAMHLAGLARMGNTKYQVMGRRHNALELVALYERSEFFHECRKYKCHYISLRGKIGNQSVRIFLVKYGRNTTWNILLTTDLNLSFVQTFEIYQIRWNIEIVNKECKQYLGLGGYQGRDFDGQIADCTLCFMTYTVMTLKKRFSDYETLGELFSAERDGLMALTLWKRILACLERFLQALADVMGLDADRLIEGMMEDKELAQEYKVMADAIEKYRKQKAA</sequence>
<dbReference type="SUPFAM" id="SSF53098">
    <property type="entry name" value="Ribonuclease H-like"/>
    <property type="match status" value="1"/>
</dbReference>
<dbReference type="Proteomes" id="UP001204015">
    <property type="component" value="Unassembled WGS sequence"/>
</dbReference>
<organism evidence="2 3">
    <name type="scientific">Segatella cerevisiae</name>
    <dbReference type="NCBI Taxonomy" id="2053716"/>
    <lineage>
        <taxon>Bacteria</taxon>
        <taxon>Pseudomonadati</taxon>
        <taxon>Bacteroidota</taxon>
        <taxon>Bacteroidia</taxon>
        <taxon>Bacteroidales</taxon>
        <taxon>Prevotellaceae</taxon>
        <taxon>Segatella</taxon>
    </lineage>
</organism>
<dbReference type="Pfam" id="PF13546">
    <property type="entry name" value="DDE_5"/>
    <property type="match status" value="1"/>
</dbReference>
<dbReference type="InterPro" id="IPR038721">
    <property type="entry name" value="IS701-like_DDE_dom"/>
</dbReference>
<evidence type="ECO:0000313" key="3">
    <source>
        <dbReference type="Proteomes" id="UP001204015"/>
    </source>
</evidence>
<feature type="domain" description="Transposase IS701-like DDE" evidence="1">
    <location>
        <begin position="118"/>
        <end position="259"/>
    </location>
</feature>
<gene>
    <name evidence="2" type="ORF">NG821_09000</name>
</gene>
<keyword evidence="3" id="KW-1185">Reference proteome</keyword>
<dbReference type="InterPro" id="IPR012337">
    <property type="entry name" value="RNaseH-like_sf"/>
</dbReference>
<dbReference type="RefSeq" id="WP_252761329.1">
    <property type="nucleotide sequence ID" value="NZ_JAMXLY010000034.1"/>
</dbReference>
<evidence type="ECO:0000313" key="2">
    <source>
        <dbReference type="EMBL" id="MCO6025972.1"/>
    </source>
</evidence>